<dbReference type="Pfam" id="PF00263">
    <property type="entry name" value="Secretin"/>
    <property type="match status" value="1"/>
</dbReference>
<name>A0A6B2KU09_9NEIS</name>
<keyword evidence="9" id="KW-0178">Competence</keyword>
<evidence type="ECO:0000256" key="9">
    <source>
        <dbReference type="ARBA" id="ARBA00023287"/>
    </source>
</evidence>
<dbReference type="Gene3D" id="2.60.40.3500">
    <property type="match status" value="1"/>
</dbReference>
<keyword evidence="16" id="KW-1185">Reference proteome</keyword>
<keyword evidence="7" id="KW-0472">Membrane</keyword>
<proteinExistence type="inferred from homology"/>
<dbReference type="GO" id="GO:0030420">
    <property type="term" value="P:establishment of competence for transformation"/>
    <property type="evidence" value="ECO:0007669"/>
    <property type="project" value="UniProtKB-KW"/>
</dbReference>
<evidence type="ECO:0000256" key="4">
    <source>
        <dbReference type="ARBA" id="ARBA00022448"/>
    </source>
</evidence>
<dbReference type="NCBIfam" id="TIGR02515">
    <property type="entry name" value="IV_pilus_PilQ"/>
    <property type="match status" value="1"/>
</dbReference>
<dbReference type="Gene3D" id="2.60.40.3470">
    <property type="match status" value="1"/>
</dbReference>
<dbReference type="InterPro" id="IPR005644">
    <property type="entry name" value="NolW-like"/>
</dbReference>
<accession>A0A6B2KU09</accession>
<comment type="subcellular location">
    <subcellularLocation>
        <location evidence="1 12">Cell outer membrane</location>
    </subcellularLocation>
</comment>
<dbReference type="Pfam" id="PF07660">
    <property type="entry name" value="STN"/>
    <property type="match status" value="1"/>
</dbReference>
<dbReference type="Pfam" id="PF03958">
    <property type="entry name" value="Secretin_N"/>
    <property type="match status" value="1"/>
</dbReference>
<keyword evidence="6" id="KW-0653">Protein transport</keyword>
<evidence type="ECO:0000256" key="10">
    <source>
        <dbReference type="ARBA" id="ARBA00024678"/>
    </source>
</evidence>
<organism evidence="15 16">
    <name type="scientific">Crenobacter caeni</name>
    <dbReference type="NCBI Taxonomy" id="2705474"/>
    <lineage>
        <taxon>Bacteria</taxon>
        <taxon>Pseudomonadati</taxon>
        <taxon>Pseudomonadota</taxon>
        <taxon>Betaproteobacteria</taxon>
        <taxon>Neisseriales</taxon>
        <taxon>Neisseriaceae</taxon>
        <taxon>Crenobacter</taxon>
    </lineage>
</organism>
<comment type="function">
    <text evidence="10">Required for type IV pilus biogenesis and competence. Could function as a pore for exit of the pilus but also as a channel for entry of heme and antimicrobial agents and uptake of transforming DNA.</text>
</comment>
<evidence type="ECO:0000256" key="1">
    <source>
        <dbReference type="ARBA" id="ARBA00004442"/>
    </source>
</evidence>
<evidence type="ECO:0000256" key="12">
    <source>
        <dbReference type="RuleBase" id="RU004004"/>
    </source>
</evidence>
<evidence type="ECO:0000256" key="13">
    <source>
        <dbReference type="SAM" id="SignalP"/>
    </source>
</evidence>
<gene>
    <name evidence="15" type="primary">pilQ</name>
    <name evidence="15" type="ORF">GZH52_11755</name>
</gene>
<feature type="signal peptide" evidence="13">
    <location>
        <begin position="1"/>
        <end position="24"/>
    </location>
</feature>
<keyword evidence="8" id="KW-0998">Cell outer membrane</keyword>
<evidence type="ECO:0000256" key="7">
    <source>
        <dbReference type="ARBA" id="ARBA00023136"/>
    </source>
</evidence>
<dbReference type="InterPro" id="IPR001775">
    <property type="entry name" value="GspD/PilQ"/>
</dbReference>
<evidence type="ECO:0000256" key="6">
    <source>
        <dbReference type="ARBA" id="ARBA00022927"/>
    </source>
</evidence>
<keyword evidence="4 12" id="KW-0813">Transport</keyword>
<comment type="subunit">
    <text evidence="11">Homododecamer. Tetramer of trimer.</text>
</comment>
<dbReference type="InterPro" id="IPR021731">
    <property type="entry name" value="AMIN_dom"/>
</dbReference>
<dbReference type="EMBL" id="JAAGAA010000010">
    <property type="protein sequence ID" value="NDV13457.1"/>
    <property type="molecule type" value="Genomic_DNA"/>
</dbReference>
<dbReference type="InterPro" id="IPR004846">
    <property type="entry name" value="T2SS/T3SS_dom"/>
</dbReference>
<comment type="caution">
    <text evidence="15">The sequence shown here is derived from an EMBL/GenBank/DDBJ whole genome shotgun (WGS) entry which is preliminary data.</text>
</comment>
<dbReference type="SMART" id="SM00965">
    <property type="entry name" value="STN"/>
    <property type="match status" value="1"/>
</dbReference>
<evidence type="ECO:0000256" key="11">
    <source>
        <dbReference type="ARBA" id="ARBA00025897"/>
    </source>
</evidence>
<dbReference type="Proteomes" id="UP000482578">
    <property type="component" value="Unassembled WGS sequence"/>
</dbReference>
<dbReference type="GO" id="GO:0009306">
    <property type="term" value="P:protein secretion"/>
    <property type="evidence" value="ECO:0007669"/>
    <property type="project" value="InterPro"/>
</dbReference>
<dbReference type="GO" id="GO:0009279">
    <property type="term" value="C:cell outer membrane"/>
    <property type="evidence" value="ECO:0007669"/>
    <property type="project" value="UniProtKB-SubCell"/>
</dbReference>
<dbReference type="PANTHER" id="PTHR30604">
    <property type="entry name" value="PROTEIN TRANSPORT PROTEIN HOFQ"/>
    <property type="match status" value="1"/>
</dbReference>
<dbReference type="AlphaFoldDB" id="A0A6B2KU09"/>
<feature type="chain" id="PRO_5025471368" description="Type IV pilus biogenesis and competence protein PilQ" evidence="13">
    <location>
        <begin position="25"/>
        <end position="702"/>
    </location>
</feature>
<evidence type="ECO:0000256" key="3">
    <source>
        <dbReference type="ARBA" id="ARBA00014124"/>
    </source>
</evidence>
<dbReference type="InterPro" id="IPR004845">
    <property type="entry name" value="T2SS_GspD_CS"/>
</dbReference>
<dbReference type="PANTHER" id="PTHR30604:SF1">
    <property type="entry name" value="DNA UTILIZATION PROTEIN HOFQ"/>
    <property type="match status" value="1"/>
</dbReference>
<dbReference type="Gene3D" id="3.30.1370.130">
    <property type="match status" value="1"/>
</dbReference>
<evidence type="ECO:0000259" key="14">
    <source>
        <dbReference type="SMART" id="SM00965"/>
    </source>
</evidence>
<keyword evidence="5 13" id="KW-0732">Signal</keyword>
<evidence type="ECO:0000256" key="8">
    <source>
        <dbReference type="ARBA" id="ARBA00023237"/>
    </source>
</evidence>
<feature type="domain" description="Secretin/TonB short N-terminal" evidence="14">
    <location>
        <begin position="305"/>
        <end position="353"/>
    </location>
</feature>
<evidence type="ECO:0000313" key="16">
    <source>
        <dbReference type="Proteomes" id="UP000482578"/>
    </source>
</evidence>
<dbReference type="InterPro" id="IPR011662">
    <property type="entry name" value="Secretin/TonB_short_N"/>
</dbReference>
<evidence type="ECO:0000256" key="2">
    <source>
        <dbReference type="ARBA" id="ARBA00006304"/>
    </source>
</evidence>
<reference evidence="15 16" key="1">
    <citation type="submission" date="2020-02" db="EMBL/GenBank/DDBJ databases">
        <authorList>
            <person name="Yang Z."/>
        </authorList>
    </citation>
    <scope>NUCLEOTIDE SEQUENCE [LARGE SCALE GENOMIC DNA]</scope>
    <source>
        <strain evidence="15 16">HX-7-9</strain>
    </source>
</reference>
<dbReference type="Pfam" id="PF11741">
    <property type="entry name" value="AMIN"/>
    <property type="match status" value="2"/>
</dbReference>
<protein>
    <recommendedName>
        <fullName evidence="3">Type IV pilus biogenesis and competence protein PilQ</fullName>
    </recommendedName>
</protein>
<dbReference type="InterPro" id="IPR051808">
    <property type="entry name" value="Type_IV_pilus_biogenesis"/>
</dbReference>
<evidence type="ECO:0000256" key="5">
    <source>
        <dbReference type="ARBA" id="ARBA00022729"/>
    </source>
</evidence>
<dbReference type="InterPro" id="IPR013355">
    <property type="entry name" value="Pilus_4_PilQ"/>
</dbReference>
<dbReference type="InterPro" id="IPR038591">
    <property type="entry name" value="NolW-like_sf"/>
</dbReference>
<dbReference type="Gene3D" id="3.30.1370.120">
    <property type="match status" value="1"/>
</dbReference>
<evidence type="ECO:0000313" key="15">
    <source>
        <dbReference type="EMBL" id="NDV13457.1"/>
    </source>
</evidence>
<comment type="similarity">
    <text evidence="2">Belongs to the bacterial secretin family. PilQ subfamily.</text>
</comment>
<dbReference type="RefSeq" id="WP_163316652.1">
    <property type="nucleotide sequence ID" value="NZ_JAAGAA010000010.1"/>
</dbReference>
<dbReference type="PROSITE" id="PS00875">
    <property type="entry name" value="T2SP_D"/>
    <property type="match status" value="1"/>
</dbReference>
<sequence>MKSTQLTTLAGSLALLGASQLLWAAGNTITSIEVLRNQGGAQELAITLTGPAALPQSFALSNPPRIAFDFAGTASTLKQSQPLPGPLLSGATVVEAGGRSRVVLALTQAAPYRTRTDGNRVLVSLGGAQAPASVTAPAPAAAPLPAPTIAPLNTRAAGGYEVGQIDFRRGADGAGKLVVDLPAGASTDINRNGRALTVSVGAPLPARLARNLDVTDFATPVQRVDAAAAGKGSRIVLQNNGEWDYSSYQTDRQLVVEVRKLSREQANAALAAQDKPAYKGDKLSLNFQNVDVRVVLQTLAEFAGFNLVTGDSVSGNVTLVLKNVPWDQALELVLQQKGLAKRQVGNVIRVAPQAEMIEMAKQAAEVRAATTLQDPLVTEIFKIKYRSVEDVMAAVRGLVQIGGGDKDKPQATSPGAQAASAYADAKTNQLIVRDKPQVLSEIRDVLRIIDKPSKQVLIEARIVEARDTFQRDLGVKLGFAKVGGDTSVGSGIGPGNITPPGGGATTLPTPPNVNLPITGATGSLGVIYKGASSIIGLELQASQQQGNSKIISSPRVLTADRTKAIIKEGTEIPYKTVSDNGTETEFKEAALVLEVTPQITPEEELILDIQINKDAPKFLDNLSEPAIDKREVKTQVRIENGGTVVIGGIYVQDQSDTVTKVPLLGDIPVLGHLFRSNGKKSERREMLVFLTPRIIESEALVR</sequence>
<dbReference type="PRINTS" id="PR00811">
    <property type="entry name" value="BCTERIALGSPD"/>
</dbReference>